<dbReference type="GO" id="GO:0042910">
    <property type="term" value="F:xenobiotic transmembrane transporter activity"/>
    <property type="evidence" value="ECO:0007669"/>
    <property type="project" value="TreeGrafter"/>
</dbReference>
<feature type="transmembrane region" description="Helical" evidence="2">
    <location>
        <begin position="517"/>
        <end position="536"/>
    </location>
</feature>
<feature type="transmembrane region" description="Helical" evidence="2">
    <location>
        <begin position="380"/>
        <end position="401"/>
    </location>
</feature>
<dbReference type="Pfam" id="PF00873">
    <property type="entry name" value="ACR_tran"/>
    <property type="match status" value="1"/>
</dbReference>
<dbReference type="Gene3D" id="3.30.70.1440">
    <property type="entry name" value="Multidrug efflux transporter AcrB pore domain"/>
    <property type="match status" value="1"/>
</dbReference>
<feature type="transmembrane region" description="Helical" evidence="2">
    <location>
        <begin position="964"/>
        <end position="988"/>
    </location>
</feature>
<dbReference type="Gene3D" id="3.30.2090.10">
    <property type="entry name" value="Multidrug efflux transporter AcrB TolC docking domain, DN and DC subdomains"/>
    <property type="match status" value="2"/>
</dbReference>
<dbReference type="PRINTS" id="PR00702">
    <property type="entry name" value="ACRIFLAVINRP"/>
</dbReference>
<evidence type="ECO:0000256" key="2">
    <source>
        <dbReference type="SAM" id="Phobius"/>
    </source>
</evidence>
<dbReference type="Proteomes" id="UP000623678">
    <property type="component" value="Unassembled WGS sequence"/>
</dbReference>
<dbReference type="SUPFAM" id="SSF82693">
    <property type="entry name" value="Multidrug efflux transporter AcrB pore domain, PN1, PN2, PC1 and PC2 subdomains"/>
    <property type="match status" value="3"/>
</dbReference>
<keyword evidence="2" id="KW-0812">Transmembrane</keyword>
<feature type="region of interest" description="Disordered" evidence="1">
    <location>
        <begin position="995"/>
        <end position="1027"/>
    </location>
</feature>
<proteinExistence type="predicted"/>
<dbReference type="InterPro" id="IPR001036">
    <property type="entry name" value="Acrflvin-R"/>
</dbReference>
<protein>
    <submittedName>
        <fullName evidence="3">Efflux RND transporter permease subunit</fullName>
    </submittedName>
</protein>
<evidence type="ECO:0000313" key="3">
    <source>
        <dbReference type="EMBL" id="MBC8584000.1"/>
    </source>
</evidence>
<dbReference type="PANTHER" id="PTHR32063">
    <property type="match status" value="1"/>
</dbReference>
<gene>
    <name evidence="3" type="ORF">H8705_00140</name>
</gene>
<name>A0A926EKF0_9FIRM</name>
<dbReference type="GO" id="GO:0005886">
    <property type="term" value="C:plasma membrane"/>
    <property type="evidence" value="ECO:0007669"/>
    <property type="project" value="TreeGrafter"/>
</dbReference>
<feature type="transmembrane region" description="Helical" evidence="2">
    <location>
        <begin position="884"/>
        <end position="905"/>
    </location>
</feature>
<dbReference type="SUPFAM" id="SSF82866">
    <property type="entry name" value="Multidrug efflux transporter AcrB transmembrane domain"/>
    <property type="match status" value="2"/>
</dbReference>
<dbReference type="Gene3D" id="3.30.70.1430">
    <property type="entry name" value="Multidrug efflux transporter AcrB pore domain"/>
    <property type="match status" value="2"/>
</dbReference>
<dbReference type="PANTHER" id="PTHR32063:SF0">
    <property type="entry name" value="SWARMING MOTILITY PROTEIN SWRC"/>
    <property type="match status" value="1"/>
</dbReference>
<feature type="transmembrane region" description="Helical" evidence="2">
    <location>
        <begin position="457"/>
        <end position="481"/>
    </location>
</feature>
<organism evidence="3 4">
    <name type="scientific">Youxingia wuxianensis</name>
    <dbReference type="NCBI Taxonomy" id="2763678"/>
    <lineage>
        <taxon>Bacteria</taxon>
        <taxon>Bacillati</taxon>
        <taxon>Bacillota</taxon>
        <taxon>Clostridia</taxon>
        <taxon>Eubacteriales</taxon>
        <taxon>Oscillospiraceae</taxon>
        <taxon>Youxingia</taxon>
    </lineage>
</organism>
<keyword evidence="2" id="KW-1133">Transmembrane helix</keyword>
<sequence length="1027" mass="111394">MTLPRLAVKRPVSVLMCVLMLIVFGISSIFGMEIESTPEMSMPVFMVMTRYEGASPDEVDSLVTDVVESALSAISDVESMTSRSSEGSSMTTLEFDYNTDMDEKYDEINEALTRLRLPDSADDPTIMEMSMDSSSIMDLSIQAASDDNIYSYIENTVVPEIEKISGVSEVSMQGGTREYVQVELKEEEMEQYGLTMSDISNAIASADFNITAGEISRGEVDLTLQGGVSYDTYESLENIPISLKSGDIIHVSDVANVQMAEQSMSSISRYNGMDNISLSVSKNQSANTIEICNAVKEKVEQLNSEGLGLAISITNNSGETIYENIMNVVSTLIQGLTLSMLVLILFLGDWRAALIVATSMPLSVFAALVLMAVFGMTLNIMSLGGLVVGIGMMVDNSIVVLDSCFRSRDEYRSFEDSAIEGANLVNSSVIASTITTIVVFLPIALMNGMSGQLFKEVGFTIVFSLTASLISALTMVPLLFVKFRPVEKEDIFVNRWLHKLEEKYSTVLKIALSHKTVVIIIAVCLLAGTALMFTQIDMELMPMSDEGSINISVTTKTGLNIDATNEIMTQLEEIVAAQEDVESYSMRGNGGSASLTVYLKDQRDMSTDDFVSTMRDLTSNIDDCSVEVEQQSSMSFGSRGVTINLKGSNLDVLEETANEVKALMTSFEGIESASTSLSDGSPRAEIVVDAVQAAAIGTTPSAIVTAVKNTISGIEATTLQTSDQEYSVQVMYPEDRYKDVSDLSGLMISTGSAGKVPLTDVAEIIYNNSPSQIQRSNGDYQVSITGQTATGVSDTNLSNQIAARVNQMDLPDGITVEQGGTMMTMNQEFSKIYNALAIAVFLVFVVMAMQFESIKFSLVVMLSVPFAMTGAFLGLLITGQSISMTSLIGLIMLVGIVVNNAIILIDYTNILRKEQGLSARDALLFSGRTRLRPILMTTLTTVLGLLPTAVGIGGEVEMMQSMSVVVIGGLSVSTLLTLVLIPTMYLIFDGEDRRKKGYKSGRKSLFRRNQKEQPQTSDMPVIPEEFR</sequence>
<dbReference type="EMBL" id="JACRTD010000001">
    <property type="protein sequence ID" value="MBC8584000.1"/>
    <property type="molecule type" value="Genomic_DNA"/>
</dbReference>
<dbReference type="AlphaFoldDB" id="A0A926EKF0"/>
<feature type="transmembrane region" description="Helical" evidence="2">
    <location>
        <begin position="354"/>
        <end position="374"/>
    </location>
</feature>
<evidence type="ECO:0000313" key="4">
    <source>
        <dbReference type="Proteomes" id="UP000623678"/>
    </source>
</evidence>
<feature type="transmembrane region" description="Helical" evidence="2">
    <location>
        <begin position="422"/>
        <end position="445"/>
    </location>
</feature>
<reference evidence="3" key="1">
    <citation type="submission" date="2020-08" db="EMBL/GenBank/DDBJ databases">
        <title>Genome public.</title>
        <authorList>
            <person name="Liu C."/>
            <person name="Sun Q."/>
        </authorList>
    </citation>
    <scope>NUCLEOTIDE SEQUENCE</scope>
    <source>
        <strain evidence="3">NSJ-64</strain>
    </source>
</reference>
<feature type="transmembrane region" description="Helical" evidence="2">
    <location>
        <begin position="934"/>
        <end position="952"/>
    </location>
</feature>
<accession>A0A926EKF0</accession>
<dbReference type="Gene3D" id="3.30.70.1320">
    <property type="entry name" value="Multidrug efflux transporter AcrB pore domain like"/>
    <property type="match status" value="1"/>
</dbReference>
<keyword evidence="2" id="KW-0472">Membrane</keyword>
<feature type="transmembrane region" description="Helical" evidence="2">
    <location>
        <begin position="832"/>
        <end position="851"/>
    </location>
</feature>
<evidence type="ECO:0000256" key="1">
    <source>
        <dbReference type="SAM" id="MobiDB-lite"/>
    </source>
</evidence>
<dbReference type="RefSeq" id="WP_262393858.1">
    <property type="nucleotide sequence ID" value="NZ_JACRTD010000001.1"/>
</dbReference>
<comment type="caution">
    <text evidence="3">The sequence shown here is derived from an EMBL/GenBank/DDBJ whole genome shotgun (WGS) entry which is preliminary data.</text>
</comment>
<dbReference type="Gene3D" id="1.20.1640.10">
    <property type="entry name" value="Multidrug efflux transporter AcrB transmembrane domain"/>
    <property type="match status" value="2"/>
</dbReference>
<feature type="transmembrane region" description="Helical" evidence="2">
    <location>
        <begin position="858"/>
        <end position="878"/>
    </location>
</feature>
<dbReference type="SUPFAM" id="SSF82714">
    <property type="entry name" value="Multidrug efflux transporter AcrB TolC docking domain, DN and DC subdomains"/>
    <property type="match status" value="2"/>
</dbReference>
<dbReference type="InterPro" id="IPR027463">
    <property type="entry name" value="AcrB_DN_DC_subdom"/>
</dbReference>
<feature type="compositionally biased region" description="Basic residues" evidence="1">
    <location>
        <begin position="995"/>
        <end position="1008"/>
    </location>
</feature>
<feature type="transmembrane region" description="Helical" evidence="2">
    <location>
        <begin position="325"/>
        <end position="347"/>
    </location>
</feature>
<feature type="transmembrane region" description="Helical" evidence="2">
    <location>
        <begin position="12"/>
        <end position="32"/>
    </location>
</feature>
<keyword evidence="4" id="KW-1185">Reference proteome</keyword>